<evidence type="ECO:0000259" key="6">
    <source>
        <dbReference type="PROSITE" id="PS50089"/>
    </source>
</evidence>
<evidence type="ECO:0000256" key="1">
    <source>
        <dbReference type="ARBA" id="ARBA00022723"/>
    </source>
</evidence>
<name>A0A5E4NPJ0_9HEMI</name>
<dbReference type="InterPro" id="IPR001841">
    <property type="entry name" value="Znf_RING"/>
</dbReference>
<keyword evidence="3" id="KW-0862">Zinc</keyword>
<evidence type="ECO:0000256" key="3">
    <source>
        <dbReference type="ARBA" id="ARBA00022833"/>
    </source>
</evidence>
<evidence type="ECO:0000256" key="4">
    <source>
        <dbReference type="PROSITE-ProRule" id="PRU00175"/>
    </source>
</evidence>
<dbReference type="PROSITE" id="PS50089">
    <property type="entry name" value="ZF_RING_2"/>
    <property type="match status" value="1"/>
</dbReference>
<dbReference type="OrthoDB" id="1711136at2759"/>
<proteinExistence type="predicted"/>
<dbReference type="Gene3D" id="3.30.40.10">
    <property type="entry name" value="Zinc/RING finger domain, C3HC4 (zinc finger)"/>
    <property type="match status" value="1"/>
</dbReference>
<feature type="coiled-coil region" evidence="5">
    <location>
        <begin position="224"/>
        <end position="280"/>
    </location>
</feature>
<dbReference type="GO" id="GO:0008270">
    <property type="term" value="F:zinc ion binding"/>
    <property type="evidence" value="ECO:0007669"/>
    <property type="project" value="UniProtKB-KW"/>
</dbReference>
<evidence type="ECO:0000313" key="8">
    <source>
        <dbReference type="Proteomes" id="UP000325440"/>
    </source>
</evidence>
<evidence type="ECO:0000256" key="5">
    <source>
        <dbReference type="SAM" id="Coils"/>
    </source>
</evidence>
<dbReference type="PANTHER" id="PTHR10044">
    <property type="entry name" value="INHIBITOR OF APOPTOSIS"/>
    <property type="match status" value="1"/>
</dbReference>
<keyword evidence="1" id="KW-0479">Metal-binding</keyword>
<dbReference type="InterPro" id="IPR013083">
    <property type="entry name" value="Znf_RING/FYVE/PHD"/>
</dbReference>
<keyword evidence="5" id="KW-0175">Coiled coil</keyword>
<keyword evidence="2 4" id="KW-0863">Zinc-finger</keyword>
<evidence type="ECO:0000313" key="7">
    <source>
        <dbReference type="EMBL" id="VVC45175.1"/>
    </source>
</evidence>
<dbReference type="Pfam" id="PF13920">
    <property type="entry name" value="zf-C3HC4_3"/>
    <property type="match status" value="1"/>
</dbReference>
<protein>
    <submittedName>
        <fullName evidence="7">E3 ubiquitin-protein ligase BOI-like,Zinc finger, RING-type</fullName>
    </submittedName>
</protein>
<organism evidence="7 8">
    <name type="scientific">Cinara cedri</name>
    <dbReference type="NCBI Taxonomy" id="506608"/>
    <lineage>
        <taxon>Eukaryota</taxon>
        <taxon>Metazoa</taxon>
        <taxon>Ecdysozoa</taxon>
        <taxon>Arthropoda</taxon>
        <taxon>Hexapoda</taxon>
        <taxon>Insecta</taxon>
        <taxon>Pterygota</taxon>
        <taxon>Neoptera</taxon>
        <taxon>Paraneoptera</taxon>
        <taxon>Hemiptera</taxon>
        <taxon>Sternorrhyncha</taxon>
        <taxon>Aphidomorpha</taxon>
        <taxon>Aphidoidea</taxon>
        <taxon>Aphididae</taxon>
        <taxon>Lachninae</taxon>
        <taxon>Cinara</taxon>
    </lineage>
</organism>
<gene>
    <name evidence="7" type="ORF">CINCED_3A005131</name>
</gene>
<feature type="domain" description="RING-type" evidence="6">
    <location>
        <begin position="383"/>
        <end position="418"/>
    </location>
</feature>
<evidence type="ECO:0000256" key="2">
    <source>
        <dbReference type="ARBA" id="ARBA00022771"/>
    </source>
</evidence>
<reference evidence="7 8" key="1">
    <citation type="submission" date="2019-08" db="EMBL/GenBank/DDBJ databases">
        <authorList>
            <person name="Alioto T."/>
            <person name="Alioto T."/>
            <person name="Gomez Garrido J."/>
        </authorList>
    </citation>
    <scope>NUCLEOTIDE SEQUENCE [LARGE SCALE GENOMIC DNA]</scope>
</reference>
<dbReference type="FunFam" id="1.10.1170.10:FF:000002">
    <property type="entry name" value="Baculoviral IAP repeat containing 7"/>
    <property type="match status" value="1"/>
</dbReference>
<dbReference type="InterPro" id="IPR050784">
    <property type="entry name" value="IAP"/>
</dbReference>
<dbReference type="AlphaFoldDB" id="A0A5E4NPJ0"/>
<sequence length="431" mass="50415">MAFFSLFYKNNKASSSTSNRSNLLSKMINQDSILQEKLEKLEKQKDLRKLNLLEEEKNFKKYEENKIRQHQNRNTNYKRIQFLITDEETTNQLVSSIQKENLQKHEQLLHHLIEIENASYKIINDTLNFNRSFKMDYDEKYIKCNSIKCDQLNLRNKDNDYTLKLEQLIEEANLQRCVLVNNASNCDSSKMEKLTDLLNTSNCYRQVLKEHLKNMYNQLKYLTVAEVQRKNLQLNKQINNLSNERITLTQMLVDFIDKKNQSQKRLIQELEAQNVEFETATKWLSQYSNLVNDMPSELKFYENTVNPTLLHRVCSAGGSHLLLFILENELKLPLTKEYLTNMGVNSCEDQEILINSLNNLPAPSAPHENEFTPTAPFLDELECIVCMEARFDVLFIPCGHLCCCSKCSQKITVCPMCRTHILNNLNIKNIT</sequence>
<dbReference type="SUPFAM" id="SSF57850">
    <property type="entry name" value="RING/U-box"/>
    <property type="match status" value="1"/>
</dbReference>
<feature type="coiled-coil region" evidence="5">
    <location>
        <begin position="24"/>
        <end position="58"/>
    </location>
</feature>
<keyword evidence="8" id="KW-1185">Reference proteome</keyword>
<accession>A0A5E4NPJ0</accession>
<dbReference type="Proteomes" id="UP000325440">
    <property type="component" value="Unassembled WGS sequence"/>
</dbReference>
<dbReference type="EMBL" id="CABPRJ010002396">
    <property type="protein sequence ID" value="VVC45175.1"/>
    <property type="molecule type" value="Genomic_DNA"/>
</dbReference>